<evidence type="ECO:0000256" key="11">
    <source>
        <dbReference type="SAM" id="Phobius"/>
    </source>
</evidence>
<evidence type="ECO:0000256" key="5">
    <source>
        <dbReference type="ARBA" id="ARBA00022989"/>
    </source>
</evidence>
<dbReference type="Gene3D" id="1.20.1070.10">
    <property type="entry name" value="Rhodopsin 7-helix transmembrane proteins"/>
    <property type="match status" value="1"/>
</dbReference>
<dbReference type="SMART" id="SM01381">
    <property type="entry name" value="7TM_GPCR_Srsx"/>
    <property type="match status" value="1"/>
</dbReference>
<dbReference type="GO" id="GO:0005886">
    <property type="term" value="C:plasma membrane"/>
    <property type="evidence" value="ECO:0007669"/>
    <property type="project" value="UniProtKB-SubCell"/>
</dbReference>
<dbReference type="PANTHER" id="PTHR24238:SF73">
    <property type="entry name" value="RYAMIDE RECEPTOR"/>
    <property type="match status" value="1"/>
</dbReference>
<reference evidence="13" key="1">
    <citation type="submission" date="2021-12" db="EMBL/GenBank/DDBJ databases">
        <authorList>
            <person name="King R."/>
        </authorList>
    </citation>
    <scope>NUCLEOTIDE SEQUENCE</scope>
</reference>
<organism evidence="13 14">
    <name type="scientific">Bemisia tabaci</name>
    <name type="common">Sweetpotato whitefly</name>
    <name type="synonym">Aleurodes tabaci</name>
    <dbReference type="NCBI Taxonomy" id="7038"/>
    <lineage>
        <taxon>Eukaryota</taxon>
        <taxon>Metazoa</taxon>
        <taxon>Ecdysozoa</taxon>
        <taxon>Arthropoda</taxon>
        <taxon>Hexapoda</taxon>
        <taxon>Insecta</taxon>
        <taxon>Pterygota</taxon>
        <taxon>Neoptera</taxon>
        <taxon>Paraneoptera</taxon>
        <taxon>Hemiptera</taxon>
        <taxon>Sternorrhyncha</taxon>
        <taxon>Aleyrodoidea</taxon>
        <taxon>Aleyrodidae</taxon>
        <taxon>Aleyrodinae</taxon>
        <taxon>Bemisia</taxon>
    </lineage>
</organism>
<keyword evidence="8 10" id="KW-0675">Receptor</keyword>
<gene>
    <name evidence="13" type="ORF">BEMITA_LOCUS6760</name>
</gene>
<feature type="domain" description="G-protein coupled receptors family 1 profile" evidence="12">
    <location>
        <begin position="63"/>
        <end position="324"/>
    </location>
</feature>
<evidence type="ECO:0000256" key="3">
    <source>
        <dbReference type="ARBA" id="ARBA00022475"/>
    </source>
</evidence>
<evidence type="ECO:0000256" key="8">
    <source>
        <dbReference type="ARBA" id="ARBA00023170"/>
    </source>
</evidence>
<evidence type="ECO:0000259" key="12">
    <source>
        <dbReference type="PROSITE" id="PS50262"/>
    </source>
</evidence>
<evidence type="ECO:0000256" key="1">
    <source>
        <dbReference type="ARBA" id="ARBA00004651"/>
    </source>
</evidence>
<keyword evidence="3" id="KW-1003">Cell membrane</keyword>
<evidence type="ECO:0000313" key="13">
    <source>
        <dbReference type="EMBL" id="CAH0387788.1"/>
    </source>
</evidence>
<feature type="transmembrane region" description="Helical" evidence="11">
    <location>
        <begin position="164"/>
        <end position="182"/>
    </location>
</feature>
<comment type="subcellular location">
    <subcellularLocation>
        <location evidence="1">Cell membrane</location>
        <topology evidence="1">Multi-pass membrane protein</topology>
    </subcellularLocation>
</comment>
<keyword evidence="4 10" id="KW-0812">Transmembrane</keyword>
<keyword evidence="6 10" id="KW-0297">G-protein coupled receptor</keyword>
<comment type="similarity">
    <text evidence="2 10">Belongs to the G-protein coupled receptor 1 family.</text>
</comment>
<dbReference type="KEGG" id="btab:109039904"/>
<evidence type="ECO:0000256" key="4">
    <source>
        <dbReference type="ARBA" id="ARBA00022692"/>
    </source>
</evidence>
<accession>A0A9P0ABF1</accession>
<feature type="transmembrane region" description="Helical" evidence="11">
    <location>
        <begin position="122"/>
        <end position="143"/>
    </location>
</feature>
<dbReference type="PROSITE" id="PS00237">
    <property type="entry name" value="G_PROTEIN_RECEP_F1_1"/>
    <property type="match status" value="1"/>
</dbReference>
<dbReference type="PANTHER" id="PTHR24238">
    <property type="entry name" value="G-PROTEIN COUPLED RECEPTOR"/>
    <property type="match status" value="1"/>
</dbReference>
<feature type="transmembrane region" description="Helical" evidence="11">
    <location>
        <begin position="212"/>
        <end position="244"/>
    </location>
</feature>
<dbReference type="PRINTS" id="PR00237">
    <property type="entry name" value="GPCRRHODOPSN"/>
</dbReference>
<keyword evidence="7 11" id="KW-0472">Membrane</keyword>
<dbReference type="PROSITE" id="PS50262">
    <property type="entry name" value="G_PROTEIN_RECEP_F1_2"/>
    <property type="match status" value="1"/>
</dbReference>
<feature type="transmembrane region" description="Helical" evidence="11">
    <location>
        <begin position="302"/>
        <end position="322"/>
    </location>
</feature>
<keyword evidence="9 10" id="KW-0807">Transducer</keyword>
<sequence>MEASTTSILGTSLYDSVLNESLEGGSNHSYACDTGGGDYIRSVYFRTLVYIMYISIFLIALVGNGLVCYVVFSSARMRTITNLFIANLAVGDILMTVFCVPFTFVATLLLQYWPFGIEMCPVVSFTQAVSVLVSAYTLVAISVDRYLAIMWPLKPRMTKSQAKVIILLVWCVAIITASPVLVTTQLFQPSKWYKNCNVFVCGEYWPNPVFQYYYNMILMVLQYCVPFTVLIFTYSSIAIVVWGKQPPGEAQNMRDERMAKSKRKMIKMMLIVVLVFTVCWLPFNILVIIWERNQSLGKWSGIPYLWFATHWLAMSHSCYNPVIYCWMNARFRAGFCQAFSVVPGLKECAAKHHINANGSHSLVMTDHCNLHRHNTYSTYISVRNHKNTLMNHIV</sequence>
<dbReference type="GO" id="GO:0004983">
    <property type="term" value="F:neuropeptide Y receptor activity"/>
    <property type="evidence" value="ECO:0007669"/>
    <property type="project" value="InterPro"/>
</dbReference>
<evidence type="ECO:0000256" key="10">
    <source>
        <dbReference type="RuleBase" id="RU000688"/>
    </source>
</evidence>
<proteinExistence type="inferred from homology"/>
<dbReference type="InterPro" id="IPR000611">
    <property type="entry name" value="NPY_rcpt"/>
</dbReference>
<dbReference type="Proteomes" id="UP001152759">
    <property type="component" value="Chromosome 3"/>
</dbReference>
<dbReference type="OrthoDB" id="10053194at2759"/>
<feature type="transmembrane region" description="Helical" evidence="11">
    <location>
        <begin position="84"/>
        <end position="110"/>
    </location>
</feature>
<evidence type="ECO:0000256" key="9">
    <source>
        <dbReference type="ARBA" id="ARBA00023224"/>
    </source>
</evidence>
<dbReference type="EMBL" id="OU963864">
    <property type="protein sequence ID" value="CAH0387788.1"/>
    <property type="molecule type" value="Genomic_DNA"/>
</dbReference>
<dbReference type="FunFam" id="1.20.1070.10:FF:000291">
    <property type="entry name" value="Predicted protein"/>
    <property type="match status" value="1"/>
</dbReference>
<dbReference type="Pfam" id="PF00001">
    <property type="entry name" value="7tm_1"/>
    <property type="match status" value="1"/>
</dbReference>
<dbReference type="InterPro" id="IPR017452">
    <property type="entry name" value="GPCR_Rhodpsn_7TM"/>
</dbReference>
<feature type="transmembrane region" description="Helical" evidence="11">
    <location>
        <begin position="265"/>
        <end position="290"/>
    </location>
</feature>
<evidence type="ECO:0000256" key="2">
    <source>
        <dbReference type="ARBA" id="ARBA00010663"/>
    </source>
</evidence>
<evidence type="ECO:0000256" key="7">
    <source>
        <dbReference type="ARBA" id="ARBA00023136"/>
    </source>
</evidence>
<keyword evidence="14" id="KW-1185">Reference proteome</keyword>
<dbReference type="CDD" id="cd15392">
    <property type="entry name" value="7tmA_PR4-like"/>
    <property type="match status" value="1"/>
</dbReference>
<dbReference type="InterPro" id="IPR000276">
    <property type="entry name" value="GPCR_Rhodpsn"/>
</dbReference>
<dbReference type="AlphaFoldDB" id="A0A9P0ABF1"/>
<dbReference type="PRINTS" id="PR01012">
    <property type="entry name" value="NRPEPTIDEYR"/>
</dbReference>
<name>A0A9P0ABF1_BEMTA</name>
<feature type="transmembrane region" description="Helical" evidence="11">
    <location>
        <begin position="50"/>
        <end position="72"/>
    </location>
</feature>
<dbReference type="SUPFAM" id="SSF81321">
    <property type="entry name" value="Family A G protein-coupled receptor-like"/>
    <property type="match status" value="1"/>
</dbReference>
<evidence type="ECO:0000256" key="6">
    <source>
        <dbReference type="ARBA" id="ARBA00023040"/>
    </source>
</evidence>
<protein>
    <recommendedName>
        <fullName evidence="12">G-protein coupled receptors family 1 profile domain-containing protein</fullName>
    </recommendedName>
</protein>
<evidence type="ECO:0000313" key="14">
    <source>
        <dbReference type="Proteomes" id="UP001152759"/>
    </source>
</evidence>
<keyword evidence="5 11" id="KW-1133">Transmembrane helix</keyword>